<dbReference type="Gene3D" id="3.40.390.10">
    <property type="entry name" value="Collagenase (Catalytic Domain)"/>
    <property type="match status" value="1"/>
</dbReference>
<dbReference type="AlphaFoldDB" id="A0A1V9F5D6"/>
<name>A0A1V9F5D6_9BACT</name>
<dbReference type="STRING" id="550983.A4R26_06190"/>
<reference evidence="3" key="1">
    <citation type="submission" date="2016-04" db="EMBL/GenBank/DDBJ databases">
        <authorList>
            <person name="Chen L."/>
            <person name="Zhuang W."/>
            <person name="Wang G."/>
        </authorList>
    </citation>
    <scope>NUCLEOTIDE SEQUENCE [LARGE SCALE GENOMIC DNA]</scope>
    <source>
        <strain evidence="3">208</strain>
    </source>
</reference>
<keyword evidence="3" id="KW-1185">Reference proteome</keyword>
<dbReference type="SUPFAM" id="SSF55486">
    <property type="entry name" value="Metalloproteases ('zincins'), catalytic domain"/>
    <property type="match status" value="1"/>
</dbReference>
<dbReference type="InterPro" id="IPR024079">
    <property type="entry name" value="MetalloPept_cat_dom_sf"/>
</dbReference>
<comment type="caution">
    <text evidence="2">The sequence shown here is derived from an EMBL/GenBank/DDBJ whole genome shotgun (WGS) entry which is preliminary data.</text>
</comment>
<sequence>MGDSFWKYCKQKGQPSKASVIIHELSHFHDIGKTEDIIYGYDRCKELAKGHPNLALKNADSFECFIAI</sequence>
<dbReference type="Proteomes" id="UP000192276">
    <property type="component" value="Unassembled WGS sequence"/>
</dbReference>
<proteinExistence type="predicted"/>
<evidence type="ECO:0000259" key="1">
    <source>
        <dbReference type="Pfam" id="PF14521"/>
    </source>
</evidence>
<gene>
    <name evidence="2" type="ORF">A4R26_06190</name>
</gene>
<organism evidence="2 3">
    <name type="scientific">Niastella populi</name>
    <dbReference type="NCBI Taxonomy" id="550983"/>
    <lineage>
        <taxon>Bacteria</taxon>
        <taxon>Pseudomonadati</taxon>
        <taxon>Bacteroidota</taxon>
        <taxon>Chitinophagia</taxon>
        <taxon>Chitinophagales</taxon>
        <taxon>Chitinophagaceae</taxon>
        <taxon>Niastella</taxon>
    </lineage>
</organism>
<protein>
    <recommendedName>
        <fullName evidence="1">Lysine-specific metallo-endopeptidase domain-containing protein</fullName>
    </recommendedName>
</protein>
<dbReference type="EMBL" id="LWBP01000210">
    <property type="protein sequence ID" value="OQP53564.1"/>
    <property type="molecule type" value="Genomic_DNA"/>
</dbReference>
<feature type="domain" description="Lysine-specific metallo-endopeptidase" evidence="1">
    <location>
        <begin position="4"/>
        <end position="66"/>
    </location>
</feature>
<evidence type="ECO:0000313" key="2">
    <source>
        <dbReference type="EMBL" id="OQP53564.1"/>
    </source>
</evidence>
<dbReference type="Pfam" id="PF14521">
    <property type="entry name" value="Aspzincin_M35"/>
    <property type="match status" value="1"/>
</dbReference>
<dbReference type="InterPro" id="IPR029463">
    <property type="entry name" value="Lys_MEP"/>
</dbReference>
<evidence type="ECO:0000313" key="3">
    <source>
        <dbReference type="Proteomes" id="UP000192276"/>
    </source>
</evidence>
<dbReference type="OrthoDB" id="8841651at2"/>
<accession>A0A1V9F5D6</accession>
<dbReference type="GO" id="GO:0004222">
    <property type="term" value="F:metalloendopeptidase activity"/>
    <property type="evidence" value="ECO:0007669"/>
    <property type="project" value="InterPro"/>
</dbReference>